<dbReference type="SMART" id="SM00448">
    <property type="entry name" value="REC"/>
    <property type="match status" value="1"/>
</dbReference>
<dbReference type="CDD" id="cd17574">
    <property type="entry name" value="REC_OmpR"/>
    <property type="match status" value="1"/>
</dbReference>
<dbReference type="GO" id="GO:0032993">
    <property type="term" value="C:protein-DNA complex"/>
    <property type="evidence" value="ECO:0007669"/>
    <property type="project" value="TreeGrafter"/>
</dbReference>
<dbReference type="Proteomes" id="UP000274786">
    <property type="component" value="Unassembled WGS sequence"/>
</dbReference>
<dbReference type="Gene3D" id="1.10.10.10">
    <property type="entry name" value="Winged helix-like DNA-binding domain superfamily/Winged helix DNA-binding domain"/>
    <property type="match status" value="1"/>
</dbReference>
<keyword evidence="4 7" id="KW-0238">DNA-binding</keyword>
<feature type="domain" description="OmpR/PhoB-type" evidence="9">
    <location>
        <begin position="126"/>
        <end position="223"/>
    </location>
</feature>
<dbReference type="PROSITE" id="PS50110">
    <property type="entry name" value="RESPONSE_REGULATORY"/>
    <property type="match status" value="1"/>
</dbReference>
<dbReference type="SMART" id="SM00862">
    <property type="entry name" value="Trans_reg_C"/>
    <property type="match status" value="1"/>
</dbReference>
<sequence>MRLLVIEDNRQLVANLFDYFESRGHVLDVAPDGVTGLHLAVSQPYDALILDWMLPRMEGPEVLRRLRADHGSEVPVIMLTARDELPDKIAGFRAGADDYLTKPFALPELEVRLEALMVRAKGRNPRKVLEVSDLKLDLSTLEAQRDGKPLHLYPACRKLLEVLMRASPGAVTRQQLEFALWGDELPDGDLLRSHVYELRRSVDGPFQQKLIHTLPRVGYRLGVSAADSADEVA</sequence>
<reference evidence="11 12" key="1">
    <citation type="submission" date="2018-10" db="EMBL/GenBank/DDBJ databases">
        <title>Comparative analysis of microorganisms from saline springs in Andes Mountain Range, Colombia.</title>
        <authorList>
            <person name="Rubin E."/>
        </authorList>
    </citation>
    <scope>NUCLEOTIDE SEQUENCE [LARGE SCALE GENOMIC DNA]</scope>
    <source>
        <strain evidence="11 12">USBA GBX 843</strain>
    </source>
</reference>
<comment type="caution">
    <text evidence="11">The sequence shown here is derived from an EMBL/GenBank/DDBJ whole genome shotgun (WGS) entry which is preliminary data.</text>
</comment>
<dbReference type="OrthoDB" id="9802426at2"/>
<dbReference type="Gene3D" id="3.40.50.2300">
    <property type="match status" value="1"/>
</dbReference>
<dbReference type="GO" id="GO:0006355">
    <property type="term" value="P:regulation of DNA-templated transcription"/>
    <property type="evidence" value="ECO:0007669"/>
    <property type="project" value="InterPro"/>
</dbReference>
<proteinExistence type="predicted"/>
<evidence type="ECO:0000256" key="3">
    <source>
        <dbReference type="ARBA" id="ARBA00023015"/>
    </source>
</evidence>
<keyword evidence="3" id="KW-0805">Transcription regulation</keyword>
<keyword evidence="1 6" id="KW-0597">Phosphoprotein</keyword>
<feature type="DNA-binding region" description="OmpR/PhoB-type" evidence="7">
    <location>
        <begin position="126"/>
        <end position="223"/>
    </location>
</feature>
<evidence type="ECO:0000256" key="5">
    <source>
        <dbReference type="ARBA" id="ARBA00023163"/>
    </source>
</evidence>
<dbReference type="InterPro" id="IPR036388">
    <property type="entry name" value="WH-like_DNA-bd_sf"/>
</dbReference>
<feature type="modified residue" description="4-aspartylphosphate" evidence="6">
    <location>
        <position position="51"/>
    </location>
</feature>
<dbReference type="PROSITE" id="PS51755">
    <property type="entry name" value="OMPR_PHOB"/>
    <property type="match status" value="1"/>
</dbReference>
<evidence type="ECO:0000256" key="7">
    <source>
        <dbReference type="PROSITE-ProRule" id="PRU01091"/>
    </source>
</evidence>
<gene>
    <name evidence="11" type="ORF">BCL79_1283</name>
    <name evidence="10" type="ORF">F9K92_16010</name>
</gene>
<dbReference type="GO" id="GO:0000156">
    <property type="term" value="F:phosphorelay response regulator activity"/>
    <property type="evidence" value="ECO:0007669"/>
    <property type="project" value="TreeGrafter"/>
</dbReference>
<dbReference type="EMBL" id="WELC01000024">
    <property type="protein sequence ID" value="KAB7628805.1"/>
    <property type="molecule type" value="Genomic_DNA"/>
</dbReference>
<evidence type="ECO:0000313" key="10">
    <source>
        <dbReference type="EMBL" id="KAB7628805.1"/>
    </source>
</evidence>
<dbReference type="CDD" id="cd00383">
    <property type="entry name" value="trans_reg_C"/>
    <property type="match status" value="1"/>
</dbReference>
<name>A0A498CHZ8_9GAMM</name>
<evidence type="ECO:0000313" key="13">
    <source>
        <dbReference type="Proteomes" id="UP000449004"/>
    </source>
</evidence>
<dbReference type="InterPro" id="IPR039420">
    <property type="entry name" value="WalR-like"/>
</dbReference>
<evidence type="ECO:0000256" key="1">
    <source>
        <dbReference type="ARBA" id="ARBA00022553"/>
    </source>
</evidence>
<dbReference type="EMBL" id="RCDC01000004">
    <property type="protein sequence ID" value="RLK56881.1"/>
    <property type="molecule type" value="Genomic_DNA"/>
</dbReference>
<dbReference type="PANTHER" id="PTHR48111">
    <property type="entry name" value="REGULATOR OF RPOS"/>
    <property type="match status" value="1"/>
</dbReference>
<dbReference type="InterPro" id="IPR016032">
    <property type="entry name" value="Sig_transdc_resp-reg_C-effctor"/>
</dbReference>
<keyword evidence="2" id="KW-0902">Two-component regulatory system</keyword>
<dbReference type="Pfam" id="PF00486">
    <property type="entry name" value="Trans_reg_C"/>
    <property type="match status" value="1"/>
</dbReference>
<evidence type="ECO:0000313" key="12">
    <source>
        <dbReference type="Proteomes" id="UP000274786"/>
    </source>
</evidence>
<feature type="domain" description="Response regulatory" evidence="8">
    <location>
        <begin position="2"/>
        <end position="117"/>
    </location>
</feature>
<organism evidence="11 12">
    <name type="scientific">Stenotrophomonas rhizophila</name>
    <dbReference type="NCBI Taxonomy" id="216778"/>
    <lineage>
        <taxon>Bacteria</taxon>
        <taxon>Pseudomonadati</taxon>
        <taxon>Pseudomonadota</taxon>
        <taxon>Gammaproteobacteria</taxon>
        <taxon>Lysobacterales</taxon>
        <taxon>Lysobacteraceae</taxon>
        <taxon>Stenotrophomonas</taxon>
    </lineage>
</organism>
<dbReference type="Proteomes" id="UP000449004">
    <property type="component" value="Unassembled WGS sequence"/>
</dbReference>
<dbReference type="AlphaFoldDB" id="A0A498CHZ8"/>
<evidence type="ECO:0000256" key="2">
    <source>
        <dbReference type="ARBA" id="ARBA00023012"/>
    </source>
</evidence>
<dbReference type="Pfam" id="PF00072">
    <property type="entry name" value="Response_reg"/>
    <property type="match status" value="1"/>
</dbReference>
<reference evidence="10 13" key="2">
    <citation type="submission" date="2019-10" db="EMBL/GenBank/DDBJ databases">
        <title>Halotolerant bacteria associated to Saharan-endemic halophytes Stipa tenacissima L. and Atriplex halimus L mitigate salt stress and promote growth of tomato plants.</title>
        <authorList>
            <person name="Dif G."/>
        </authorList>
    </citation>
    <scope>NUCLEOTIDE SEQUENCE [LARGE SCALE GENOMIC DNA]</scope>
    <source>
        <strain evidence="10 13">IS26</strain>
    </source>
</reference>
<dbReference type="GO" id="GO:0005829">
    <property type="term" value="C:cytosol"/>
    <property type="evidence" value="ECO:0007669"/>
    <property type="project" value="TreeGrafter"/>
</dbReference>
<dbReference type="InterPro" id="IPR001789">
    <property type="entry name" value="Sig_transdc_resp-reg_receiver"/>
</dbReference>
<dbReference type="RefSeq" id="WP_121038799.1">
    <property type="nucleotide sequence ID" value="NZ_RCDC01000004.1"/>
</dbReference>
<dbReference type="SUPFAM" id="SSF46894">
    <property type="entry name" value="C-terminal effector domain of the bipartite response regulators"/>
    <property type="match status" value="1"/>
</dbReference>
<evidence type="ECO:0000259" key="8">
    <source>
        <dbReference type="PROSITE" id="PS50110"/>
    </source>
</evidence>
<evidence type="ECO:0000313" key="11">
    <source>
        <dbReference type="EMBL" id="RLK56881.1"/>
    </source>
</evidence>
<keyword evidence="5" id="KW-0804">Transcription</keyword>
<dbReference type="Gene3D" id="6.10.250.690">
    <property type="match status" value="1"/>
</dbReference>
<dbReference type="GO" id="GO:0000976">
    <property type="term" value="F:transcription cis-regulatory region binding"/>
    <property type="evidence" value="ECO:0007669"/>
    <property type="project" value="TreeGrafter"/>
</dbReference>
<dbReference type="SUPFAM" id="SSF52172">
    <property type="entry name" value="CheY-like"/>
    <property type="match status" value="1"/>
</dbReference>
<dbReference type="InterPro" id="IPR001867">
    <property type="entry name" value="OmpR/PhoB-type_DNA-bd"/>
</dbReference>
<evidence type="ECO:0000256" key="4">
    <source>
        <dbReference type="ARBA" id="ARBA00023125"/>
    </source>
</evidence>
<evidence type="ECO:0000256" key="6">
    <source>
        <dbReference type="PROSITE-ProRule" id="PRU00169"/>
    </source>
</evidence>
<dbReference type="FunFam" id="1.10.10.10:FF:000058">
    <property type="entry name" value="DNA-binding response OmpR family regulator"/>
    <property type="match status" value="1"/>
</dbReference>
<protein>
    <submittedName>
        <fullName evidence="11">DNA-binding response OmpR family regulator</fullName>
    </submittedName>
    <submittedName>
        <fullName evidence="10">Response regulator</fullName>
    </submittedName>
</protein>
<evidence type="ECO:0000259" key="9">
    <source>
        <dbReference type="PROSITE" id="PS51755"/>
    </source>
</evidence>
<dbReference type="InterPro" id="IPR011006">
    <property type="entry name" value="CheY-like_superfamily"/>
</dbReference>
<accession>A0A498CHZ8</accession>
<dbReference type="PANTHER" id="PTHR48111:SF22">
    <property type="entry name" value="REGULATOR OF RPOS"/>
    <property type="match status" value="1"/>
</dbReference>